<evidence type="ECO:0000313" key="1">
    <source>
        <dbReference type="EMBL" id="ALN80538.1"/>
    </source>
</evidence>
<keyword evidence="2" id="KW-1185">Reference proteome</keyword>
<sequence>MAAGSVNAQWVVTDPGHMAANIGQQIKTSVERAAEFGKEMAEWKKQYDHFQQQLIRFQSFLDNPIALPTSEPWRELDKAQVVEQRCRQPSGGGSILGNLMSRVGLDLNGNLPEQQMQICVNIESAKVEKFNYTVRFSRDTVPEMQRLLGQVQSQRGTSSDQGNVEGVTSESMRLANDLDIKYQMYQAQMGIYDAYIVAMMDKQNTLAKRGLKGESKLLGTAITTAAMAGALR</sequence>
<name>A0A0S2FAG8_LYSAN</name>
<reference evidence="1 2" key="1">
    <citation type="journal article" date="2015" name="BMC Genomics">
        <title>Comparative genomics and metabolic profiling of the genus Lysobacter.</title>
        <authorList>
            <person name="de Bruijn I."/>
            <person name="Cheng X."/>
            <person name="de Jager V."/>
            <person name="Exposito R.G."/>
            <person name="Watrous J."/>
            <person name="Patel N."/>
            <person name="Postma J."/>
            <person name="Dorrestein P.C."/>
            <person name="Kobayashi D."/>
            <person name="Raaijmakers J.M."/>
        </authorList>
    </citation>
    <scope>NUCLEOTIDE SEQUENCE [LARGE SCALE GENOMIC DNA]</scope>
    <source>
        <strain evidence="1 2">76</strain>
    </source>
</reference>
<gene>
    <name evidence="1" type="ORF">LA76x_2408</name>
</gene>
<dbReference type="STRING" id="84531.LA76x_2408"/>
<dbReference type="PATRIC" id="fig|84531.8.peg.2416"/>
<protein>
    <submittedName>
        <fullName evidence="1">Uncharacterized protein</fullName>
    </submittedName>
</protein>
<dbReference type="EMBL" id="CP011129">
    <property type="protein sequence ID" value="ALN80538.1"/>
    <property type="molecule type" value="Genomic_DNA"/>
</dbReference>
<dbReference type="eggNOG" id="ENOG5033V4I">
    <property type="taxonomic scope" value="Bacteria"/>
</dbReference>
<dbReference type="Proteomes" id="UP000060787">
    <property type="component" value="Chromosome"/>
</dbReference>
<dbReference type="AlphaFoldDB" id="A0A0S2FAG8"/>
<organism evidence="1 2">
    <name type="scientific">Lysobacter antibioticus</name>
    <dbReference type="NCBI Taxonomy" id="84531"/>
    <lineage>
        <taxon>Bacteria</taxon>
        <taxon>Pseudomonadati</taxon>
        <taxon>Pseudomonadota</taxon>
        <taxon>Gammaproteobacteria</taxon>
        <taxon>Lysobacterales</taxon>
        <taxon>Lysobacteraceae</taxon>
        <taxon>Lysobacter</taxon>
    </lineage>
</organism>
<dbReference type="KEGG" id="lab:LA76x_2408"/>
<evidence type="ECO:0000313" key="2">
    <source>
        <dbReference type="Proteomes" id="UP000060787"/>
    </source>
</evidence>
<accession>A0A0S2FAG8</accession>
<proteinExistence type="predicted"/>